<accession>A0AC35GG07</accession>
<evidence type="ECO:0000313" key="1">
    <source>
        <dbReference type="Proteomes" id="UP000887580"/>
    </source>
</evidence>
<proteinExistence type="predicted"/>
<sequence>ERLEDYAKKGYDFAFIIGDSDQLHHGMKHMELNTRLTTQHVTTKTVLKANNTLFDNLAYKFNLKARGINWELGSDPALVTKLQNRDLLKSLMQNTLFFGIDLCHPLGKADPNLKAEHVDPSCVGFASNLYKGQSNMSKGDFGYQPPQKTIVNADLLEAKFDAAINAYYRNSGRYPSWI</sequence>
<dbReference type="WBParaSite" id="PS1159_v2.g4728.t1">
    <property type="protein sequence ID" value="PS1159_v2.g4728.t1"/>
    <property type="gene ID" value="PS1159_v2.g4728"/>
</dbReference>
<reference evidence="2" key="1">
    <citation type="submission" date="2022-11" db="UniProtKB">
        <authorList>
            <consortium name="WormBaseParasite"/>
        </authorList>
    </citation>
    <scope>IDENTIFICATION</scope>
</reference>
<evidence type="ECO:0000313" key="2">
    <source>
        <dbReference type="WBParaSite" id="PS1159_v2.g4728.t1"/>
    </source>
</evidence>
<organism evidence="1 2">
    <name type="scientific">Panagrolaimus sp. PS1159</name>
    <dbReference type="NCBI Taxonomy" id="55785"/>
    <lineage>
        <taxon>Eukaryota</taxon>
        <taxon>Metazoa</taxon>
        <taxon>Ecdysozoa</taxon>
        <taxon>Nematoda</taxon>
        <taxon>Chromadorea</taxon>
        <taxon>Rhabditida</taxon>
        <taxon>Tylenchina</taxon>
        <taxon>Panagrolaimomorpha</taxon>
        <taxon>Panagrolaimoidea</taxon>
        <taxon>Panagrolaimidae</taxon>
        <taxon>Panagrolaimus</taxon>
    </lineage>
</organism>
<protein>
    <submittedName>
        <fullName evidence="2">Piwi domain-containing protein</fullName>
    </submittedName>
</protein>
<name>A0AC35GG07_9BILA</name>
<dbReference type="Proteomes" id="UP000887580">
    <property type="component" value="Unplaced"/>
</dbReference>